<dbReference type="InterPro" id="IPR014980">
    <property type="entry name" value="DOPA_dioxygen"/>
</dbReference>
<dbReference type="OrthoDB" id="9970095at2759"/>
<protein>
    <submittedName>
        <fullName evidence="2">RHTO0S15e02344g1_1</fullName>
    </submittedName>
</protein>
<evidence type="ECO:0000256" key="1">
    <source>
        <dbReference type="SAM" id="MobiDB-lite"/>
    </source>
</evidence>
<evidence type="ECO:0000313" key="2">
    <source>
        <dbReference type="EMBL" id="CDR47814.1"/>
    </source>
</evidence>
<feature type="compositionally biased region" description="Basic and acidic residues" evidence="1">
    <location>
        <begin position="21"/>
        <end position="43"/>
    </location>
</feature>
<dbReference type="EMBL" id="LK052950">
    <property type="protein sequence ID" value="CDR47814.1"/>
    <property type="molecule type" value="Genomic_DNA"/>
</dbReference>
<dbReference type="PANTHER" id="PTHR36423">
    <property type="entry name" value="AFR070WP"/>
    <property type="match status" value="1"/>
</dbReference>
<name>A0A061BCW9_RHOTO</name>
<dbReference type="SUPFAM" id="SSF143410">
    <property type="entry name" value="DOPA-like"/>
    <property type="match status" value="1"/>
</dbReference>
<sequence length="185" mass="20939">MAAVSYRDPLASLPADLAPLSEDKNPDGKSLKNPARTDGKDKSEWYEGYPEELDTSNNAFDFHIYYASQAQTDHARRLHERIRREFPELRVYKFWEKPVGPHPVPMFEVNTFTPAQFGAFFGFLVAYRGDLSVLIHPNTHDSELLDHTTKATWMGPPYPLVTSFLREHEGRFSSAPRQATGGVAA</sequence>
<feature type="region of interest" description="Disordered" evidence="1">
    <location>
        <begin position="15"/>
        <end position="43"/>
    </location>
</feature>
<organism evidence="2">
    <name type="scientific">Rhodotorula toruloides</name>
    <name type="common">Yeast</name>
    <name type="synonym">Rhodosporidium toruloides</name>
    <dbReference type="NCBI Taxonomy" id="5286"/>
    <lineage>
        <taxon>Eukaryota</taxon>
        <taxon>Fungi</taxon>
        <taxon>Dikarya</taxon>
        <taxon>Basidiomycota</taxon>
        <taxon>Pucciniomycotina</taxon>
        <taxon>Microbotryomycetes</taxon>
        <taxon>Sporidiobolales</taxon>
        <taxon>Sporidiobolaceae</taxon>
        <taxon>Rhodotorula</taxon>
    </lineage>
</organism>
<proteinExistence type="predicted"/>
<dbReference type="PANTHER" id="PTHR36423:SF2">
    <property type="entry name" value="AFR070WP"/>
    <property type="match status" value="1"/>
</dbReference>
<dbReference type="InterPro" id="IPR023389">
    <property type="entry name" value="DOPA-like_sf"/>
</dbReference>
<reference evidence="2" key="1">
    <citation type="journal article" date="2014" name="Genome Announc.">
        <title>Draft genome sequence of Rhodosporidium toruloides CECT1137, an oleaginous yeast of biotechnological interest.</title>
        <authorList>
            <person name="Morin N."/>
            <person name="Calcas X."/>
            <person name="Devillers H."/>
            <person name="Durrens P."/>
            <person name="Sherman D.J."/>
            <person name="Nicaud J.-M."/>
            <person name="Neuveglise C."/>
        </authorList>
    </citation>
    <scope>NUCLEOTIDE SEQUENCE</scope>
    <source>
        <strain evidence="2">CECT1137</strain>
    </source>
</reference>
<dbReference type="AlphaFoldDB" id="A0A061BCW9"/>
<gene>
    <name evidence="2" type="ORF">RHTO0S_15e02344g</name>
</gene>
<dbReference type="Pfam" id="PF08883">
    <property type="entry name" value="DOPA_dioxygen"/>
    <property type="match status" value="1"/>
</dbReference>
<accession>A0A061BCW9</accession>
<dbReference type="Gene3D" id="3.30.70.1240">
    <property type="entry name" value="DOPA-like domains"/>
    <property type="match status" value="1"/>
</dbReference>